<dbReference type="WBParaSite" id="nRc.2.0.1.t40916-RA">
    <property type="protein sequence ID" value="nRc.2.0.1.t40916-RA"/>
    <property type="gene ID" value="nRc.2.0.1.g40916"/>
</dbReference>
<reference evidence="2" key="1">
    <citation type="submission" date="2022-11" db="UniProtKB">
        <authorList>
            <consortium name="WormBaseParasite"/>
        </authorList>
    </citation>
    <scope>IDENTIFICATION</scope>
</reference>
<organism evidence="1 2">
    <name type="scientific">Romanomermis culicivorax</name>
    <name type="common">Nematode worm</name>
    <dbReference type="NCBI Taxonomy" id="13658"/>
    <lineage>
        <taxon>Eukaryota</taxon>
        <taxon>Metazoa</taxon>
        <taxon>Ecdysozoa</taxon>
        <taxon>Nematoda</taxon>
        <taxon>Enoplea</taxon>
        <taxon>Dorylaimia</taxon>
        <taxon>Mermithida</taxon>
        <taxon>Mermithoidea</taxon>
        <taxon>Mermithidae</taxon>
        <taxon>Romanomermis</taxon>
    </lineage>
</organism>
<sequence>MIRINITIISSAEDPSFCDIFCNDVLYNFTFKPHLTRYSIIDQLQGIDLRSFLKISRPEELGDYCNSIFVPYLSCSNSCKLTERNISRLNSLTYICITKFKDISENLACLKWVDEASFQVCSKHFKSHKESFTKLDDALSGNETKESLLKLSSDYCPKLELLLHCEDLIYYDECGSVMAGVQRQLMLMILDDVNERLSVVVDHHEHLRSKKEICGEKTNNNNNIHLPEVCRRLYSEFLENSKNLAKSTNILEIISMVQLFLLVSVIFSL</sequence>
<evidence type="ECO:0000313" key="1">
    <source>
        <dbReference type="Proteomes" id="UP000887565"/>
    </source>
</evidence>
<accession>A0A915KQ90</accession>
<proteinExistence type="predicted"/>
<evidence type="ECO:0000313" key="2">
    <source>
        <dbReference type="WBParaSite" id="nRc.2.0.1.t40916-RA"/>
    </source>
</evidence>
<dbReference type="PANTHER" id="PTHR36944">
    <property type="entry name" value="PROTEIN CBG02791-RELATED"/>
    <property type="match status" value="1"/>
</dbReference>
<keyword evidence="1" id="KW-1185">Reference proteome</keyword>
<protein>
    <submittedName>
        <fullName evidence="2">Uncharacterized protein</fullName>
    </submittedName>
</protein>
<dbReference type="AlphaFoldDB" id="A0A915KQ90"/>
<name>A0A915KQ90_ROMCU</name>
<dbReference type="PANTHER" id="PTHR36944:SF2">
    <property type="entry name" value="CPG4 DOMAIN-CONTAINING PROTEIN"/>
    <property type="match status" value="1"/>
</dbReference>
<dbReference type="Proteomes" id="UP000887565">
    <property type="component" value="Unplaced"/>
</dbReference>